<dbReference type="Proteomes" id="UP001482620">
    <property type="component" value="Unassembled WGS sequence"/>
</dbReference>
<gene>
    <name evidence="3" type="ORF">ILYODFUR_010339</name>
</gene>
<evidence type="ECO:0000313" key="3">
    <source>
        <dbReference type="EMBL" id="MEQ2251381.1"/>
    </source>
</evidence>
<evidence type="ECO:0000313" key="4">
    <source>
        <dbReference type="Proteomes" id="UP001482620"/>
    </source>
</evidence>
<dbReference type="EMBL" id="JAHRIQ010093433">
    <property type="protein sequence ID" value="MEQ2251381.1"/>
    <property type="molecule type" value="Genomic_DNA"/>
</dbReference>
<keyword evidence="4" id="KW-1185">Reference proteome</keyword>
<organism evidence="3 4">
    <name type="scientific">Ilyodon furcidens</name>
    <name type="common">goldbreast splitfin</name>
    <dbReference type="NCBI Taxonomy" id="33524"/>
    <lineage>
        <taxon>Eukaryota</taxon>
        <taxon>Metazoa</taxon>
        <taxon>Chordata</taxon>
        <taxon>Craniata</taxon>
        <taxon>Vertebrata</taxon>
        <taxon>Euteleostomi</taxon>
        <taxon>Actinopterygii</taxon>
        <taxon>Neopterygii</taxon>
        <taxon>Teleostei</taxon>
        <taxon>Neoteleostei</taxon>
        <taxon>Acanthomorphata</taxon>
        <taxon>Ovalentaria</taxon>
        <taxon>Atherinomorphae</taxon>
        <taxon>Cyprinodontiformes</taxon>
        <taxon>Goodeidae</taxon>
        <taxon>Ilyodon</taxon>
    </lineage>
</organism>
<keyword evidence="2" id="KW-0812">Transmembrane</keyword>
<feature type="compositionally biased region" description="Low complexity" evidence="1">
    <location>
        <begin position="82"/>
        <end position="93"/>
    </location>
</feature>
<evidence type="ECO:0000256" key="2">
    <source>
        <dbReference type="SAM" id="Phobius"/>
    </source>
</evidence>
<name>A0ABV0V2Q8_9TELE</name>
<evidence type="ECO:0000256" key="1">
    <source>
        <dbReference type="SAM" id="MobiDB-lite"/>
    </source>
</evidence>
<reference evidence="3 4" key="1">
    <citation type="submission" date="2021-06" db="EMBL/GenBank/DDBJ databases">
        <authorList>
            <person name="Palmer J.M."/>
        </authorList>
    </citation>
    <scope>NUCLEOTIDE SEQUENCE [LARGE SCALE GENOMIC DNA]</scope>
    <source>
        <strain evidence="4">if_2019</strain>
        <tissue evidence="3">Muscle</tissue>
    </source>
</reference>
<feature type="region of interest" description="Disordered" evidence="1">
    <location>
        <begin position="66"/>
        <end position="93"/>
    </location>
</feature>
<sequence length="153" mass="17283">MMEGFPAFLRFHLILSRHWRIEHGVLATQRNHCSRLDEAVKCSVTNGSYFHMDEEEEEGVLYRQDEEISSSNQLQSETSPIAQPQAPTQNQNQLQFQHIKASKSMDLGTAQNQHHIGGEDFCIAFLLCMLAACISSLFGGFPADAWLHKPHAD</sequence>
<keyword evidence="2" id="KW-0472">Membrane</keyword>
<comment type="caution">
    <text evidence="3">The sequence shown here is derived from an EMBL/GenBank/DDBJ whole genome shotgun (WGS) entry which is preliminary data.</text>
</comment>
<proteinExistence type="predicted"/>
<keyword evidence="2" id="KW-1133">Transmembrane helix</keyword>
<protein>
    <submittedName>
        <fullName evidence="3">Uncharacterized protein</fullName>
    </submittedName>
</protein>
<feature type="compositionally biased region" description="Polar residues" evidence="1">
    <location>
        <begin position="69"/>
        <end position="81"/>
    </location>
</feature>
<accession>A0ABV0V2Q8</accession>
<feature type="transmembrane region" description="Helical" evidence="2">
    <location>
        <begin position="121"/>
        <end position="141"/>
    </location>
</feature>